<evidence type="ECO:0000313" key="1">
    <source>
        <dbReference type="EMBL" id="KAJ3814941.1"/>
    </source>
</evidence>
<dbReference type="Proteomes" id="UP001163835">
    <property type="component" value="Unassembled WGS sequence"/>
</dbReference>
<organism evidence="1 2">
    <name type="scientific">Lentinula aff. lateritia</name>
    <dbReference type="NCBI Taxonomy" id="2804960"/>
    <lineage>
        <taxon>Eukaryota</taxon>
        <taxon>Fungi</taxon>
        <taxon>Dikarya</taxon>
        <taxon>Basidiomycota</taxon>
        <taxon>Agaricomycotina</taxon>
        <taxon>Agaricomycetes</taxon>
        <taxon>Agaricomycetidae</taxon>
        <taxon>Agaricales</taxon>
        <taxon>Marasmiineae</taxon>
        <taxon>Omphalotaceae</taxon>
        <taxon>Lentinula</taxon>
    </lineage>
</organism>
<proteinExistence type="predicted"/>
<evidence type="ECO:0000313" key="2">
    <source>
        <dbReference type="Proteomes" id="UP001163835"/>
    </source>
</evidence>
<accession>A0ACC1UEE5</accession>
<comment type="caution">
    <text evidence="1">The sequence shown here is derived from an EMBL/GenBank/DDBJ whole genome shotgun (WGS) entry which is preliminary data.</text>
</comment>
<sequence length="329" mass="36047">MLMHRGFSAWIEVDGQAVPEYLVAVNPKLNQVSCWIPSEVSQAFSVHWSDAGGKVDTCSFITLDGVVVPGRFLLGSGTTSRSGVRTSKDTEAPFVFKKSQDATPSTASKSEAGMVTLKIKRVDRVSPRPANAYQDLKKIAPAQPKVGDLCAGFGAECKSHEQSPFTWAIKPHDASSIKSKKIPTYVSFVFRYRSKGKLHSFALCIPDTPSPSIPNRLRRDPVRRIASAPASAAPPTPSPTPPLRLSSKDNPKPYIAVCFQYRLPLLFTETKFQSPYPLRRPTVDTRRTASWRSTTAAPGSASSHALVYFEYSPDSAVTRDGSDLEYHTK</sequence>
<dbReference type="EMBL" id="MU794957">
    <property type="protein sequence ID" value="KAJ3814941.1"/>
    <property type="molecule type" value="Genomic_DNA"/>
</dbReference>
<reference evidence="1" key="1">
    <citation type="submission" date="2022-09" db="EMBL/GenBank/DDBJ databases">
        <title>A Global Phylogenomic Analysis of the Shiitake Genus Lentinula.</title>
        <authorList>
            <consortium name="DOE Joint Genome Institute"/>
            <person name="Sierra-Patev S."/>
            <person name="Min B."/>
            <person name="Naranjo-Ortiz M."/>
            <person name="Looney B."/>
            <person name="Konkel Z."/>
            <person name="Slot J.C."/>
            <person name="Sakamoto Y."/>
            <person name="Steenwyk J.L."/>
            <person name="Rokas A."/>
            <person name="Carro J."/>
            <person name="Camarero S."/>
            <person name="Ferreira P."/>
            <person name="Molpeceres G."/>
            <person name="Ruiz-Duenas F.J."/>
            <person name="Serrano A."/>
            <person name="Henrissat B."/>
            <person name="Drula E."/>
            <person name="Hughes K.W."/>
            <person name="Mata J.L."/>
            <person name="Ishikawa N.K."/>
            <person name="Vargas-Isla R."/>
            <person name="Ushijima S."/>
            <person name="Smith C.A."/>
            <person name="Ahrendt S."/>
            <person name="Andreopoulos W."/>
            <person name="He G."/>
            <person name="Labutti K."/>
            <person name="Lipzen A."/>
            <person name="Ng V."/>
            <person name="Riley R."/>
            <person name="Sandor L."/>
            <person name="Barry K."/>
            <person name="Martinez A.T."/>
            <person name="Xiao Y."/>
            <person name="Gibbons J.G."/>
            <person name="Terashima K."/>
            <person name="Grigoriev I.V."/>
            <person name="Hibbett D.S."/>
        </authorList>
    </citation>
    <scope>NUCLEOTIDE SEQUENCE</scope>
    <source>
        <strain evidence="1">TMI1499</strain>
    </source>
</reference>
<gene>
    <name evidence="1" type="ORF">F5876DRAFT_31730</name>
</gene>
<keyword evidence="2" id="KW-1185">Reference proteome</keyword>
<name>A0ACC1UEE5_9AGAR</name>
<protein>
    <submittedName>
        <fullName evidence="1">Uncharacterized protein</fullName>
    </submittedName>
</protein>